<dbReference type="AlphaFoldDB" id="A0A329R399"/>
<feature type="region of interest" description="Disordered" evidence="3">
    <location>
        <begin position="722"/>
        <end position="751"/>
    </location>
</feature>
<evidence type="ECO:0000313" key="5">
    <source>
        <dbReference type="Proteomes" id="UP000250462"/>
    </source>
</evidence>
<evidence type="ECO:0000313" key="4">
    <source>
        <dbReference type="EMBL" id="RAW18863.1"/>
    </source>
</evidence>
<dbReference type="EC" id="4.2.3.-" evidence="2"/>
<dbReference type="GO" id="GO:0046872">
    <property type="term" value="F:metal ion binding"/>
    <property type="evidence" value="ECO:0007669"/>
    <property type="project" value="UniProtKB-KW"/>
</dbReference>
<sequence length="751" mass="84649">MPPYSLPEFHMPYIARLNPHLAAARQHSIEWAHDMGMIGSPGAIWTQHDLDSHDYPLLCAYAHPDASGPELELVTDWYVWVFYFDDYFLAAFKHTGDMAGAADHLARLSAFMPLDGRPAAVAHTSVERGLADLWTRTVPGTSRRWRERFAQTTRELLDESLTELANRAQQRTPNPLEYIELRRKVGGAPWSAALAEHAANAELPPALAASRPLRVITDTFADGVHLRNDLFSYQRELDQEGELNNCVWVTQQFFDCDPQQAADLVNDLLTSRMQLFEQTVASELPALMRQHDELLPAERERVHRYVQALRDWQSGGHEWHRRSSRYMNAATRHLPPPQAAIGVHAGYGTAAARLLPPPTAPHPRRRPGRTARVYGAMPSLPPLPFALHTNPHLDHARDASLSWARRLGLLDPVPGVAGSDIWTEDALRGFDFALCAAAMHPSASAEQLELSTEWLIWPTWIDDGFPSMFRHPRDEPAARAFLDRLYQFMPLDGGQVPACTNPAERGLADTWARAIVDMPTPDRQRFRQAVVRWLDSHLWEFMHNSTGQVPDPVDYMEMRRLTFGADMTMTLSRIDLGTRIPDDVYHSGVVRELEIAAQDYACLLNDLCSYDKELHVEGETLNGVLVIQRFLDCDTPRAMEATAELMRARLRQFRHIVNHDLPALVHRLHLDSEARDGLAQLVTDLQNWMTGIHHWHVTCNRYWPDAVHARGGHLRRQRLSRPAGLGTAAAHVRPPGGGHRLATAHTEGGSS</sequence>
<dbReference type="Proteomes" id="UP000250462">
    <property type="component" value="Unassembled WGS sequence"/>
</dbReference>
<dbReference type="OrthoDB" id="2989600at2"/>
<comment type="similarity">
    <text evidence="2">Belongs to the terpene synthase family.</text>
</comment>
<dbReference type="SFLD" id="SFLDS00005">
    <property type="entry name" value="Isoprenoid_Synthase_Type_I"/>
    <property type="match status" value="2"/>
</dbReference>
<dbReference type="PANTHER" id="PTHR35201">
    <property type="entry name" value="TERPENE SYNTHASE"/>
    <property type="match status" value="1"/>
</dbReference>
<evidence type="ECO:0000256" key="1">
    <source>
        <dbReference type="ARBA" id="ARBA00023239"/>
    </source>
</evidence>
<proteinExistence type="inferred from homology"/>
<organism evidence="4 5">
    <name type="scientific">Phytoactinopolyspora halophila</name>
    <dbReference type="NCBI Taxonomy" id="1981511"/>
    <lineage>
        <taxon>Bacteria</taxon>
        <taxon>Bacillati</taxon>
        <taxon>Actinomycetota</taxon>
        <taxon>Actinomycetes</taxon>
        <taxon>Jiangellales</taxon>
        <taxon>Jiangellaceae</taxon>
        <taxon>Phytoactinopolyspora</taxon>
    </lineage>
</organism>
<keyword evidence="5" id="KW-1185">Reference proteome</keyword>
<dbReference type="InterPro" id="IPR034686">
    <property type="entry name" value="Terpene_cyclase-like_2"/>
</dbReference>
<dbReference type="SFLD" id="SFLDG01020">
    <property type="entry name" value="Terpene_Cyclase_Like_2"/>
    <property type="match status" value="2"/>
</dbReference>
<keyword evidence="1 2" id="KW-0456">Lyase</keyword>
<dbReference type="PANTHER" id="PTHR35201:SF4">
    <property type="entry name" value="BETA-PINACENE SYNTHASE-RELATED"/>
    <property type="match status" value="1"/>
</dbReference>
<dbReference type="InterPro" id="IPR008949">
    <property type="entry name" value="Isoprenoid_synthase_dom_sf"/>
</dbReference>
<name>A0A329R399_9ACTN</name>
<dbReference type="Pfam" id="PF19086">
    <property type="entry name" value="Terpene_syn_C_2"/>
    <property type="match status" value="2"/>
</dbReference>
<reference evidence="4 5" key="1">
    <citation type="submission" date="2018-06" db="EMBL/GenBank/DDBJ databases">
        <title>Phytoactinopolyspora halophila sp. nov., a novel halophilic actinomycete isolated from a saline soil in China.</title>
        <authorList>
            <person name="Tang S.-K."/>
        </authorList>
    </citation>
    <scope>NUCLEOTIDE SEQUENCE [LARGE SCALE GENOMIC DNA]</scope>
    <source>
        <strain evidence="4 5">YIM 96934</strain>
    </source>
</reference>
<keyword evidence="2" id="KW-0479">Metal-binding</keyword>
<dbReference type="EMBL" id="QMIG01000001">
    <property type="protein sequence ID" value="RAW18863.1"/>
    <property type="molecule type" value="Genomic_DNA"/>
</dbReference>
<keyword evidence="2" id="KW-0460">Magnesium</keyword>
<dbReference type="GO" id="GO:0010333">
    <property type="term" value="F:terpene synthase activity"/>
    <property type="evidence" value="ECO:0007669"/>
    <property type="project" value="InterPro"/>
</dbReference>
<gene>
    <name evidence="4" type="ORF">DPM12_02075</name>
</gene>
<protein>
    <recommendedName>
        <fullName evidence="2">Terpene synthase</fullName>
        <ecNumber evidence="2">4.2.3.-</ecNumber>
    </recommendedName>
</protein>
<accession>A0A329R399</accession>
<dbReference type="RefSeq" id="WP_112256574.1">
    <property type="nucleotide sequence ID" value="NZ_QMIG01000001.1"/>
</dbReference>
<dbReference type="SUPFAM" id="SSF48576">
    <property type="entry name" value="Terpenoid synthases"/>
    <property type="match status" value="2"/>
</dbReference>
<evidence type="ECO:0000256" key="3">
    <source>
        <dbReference type="SAM" id="MobiDB-lite"/>
    </source>
</evidence>
<comment type="caution">
    <text evidence="4">The sequence shown here is derived from an EMBL/GenBank/DDBJ whole genome shotgun (WGS) entry which is preliminary data.</text>
</comment>
<comment type="cofactor">
    <cofactor evidence="2">
        <name>Mg(2+)</name>
        <dbReference type="ChEBI" id="CHEBI:18420"/>
    </cofactor>
</comment>
<evidence type="ECO:0000256" key="2">
    <source>
        <dbReference type="RuleBase" id="RU366034"/>
    </source>
</evidence>
<dbReference type="Gene3D" id="1.10.600.10">
    <property type="entry name" value="Farnesyl Diphosphate Synthase"/>
    <property type="match status" value="2"/>
</dbReference>